<dbReference type="GO" id="GO:0005840">
    <property type="term" value="C:ribosome"/>
    <property type="evidence" value="ECO:0007669"/>
    <property type="project" value="UniProtKB-KW"/>
</dbReference>
<dbReference type="GO" id="GO:1990904">
    <property type="term" value="C:ribonucleoprotein complex"/>
    <property type="evidence" value="ECO:0007669"/>
    <property type="project" value="UniProtKB-KW"/>
</dbReference>
<sequence length="132" mass="14914">MTMTDPIADLIVRIRNAGMAKHRSVEIPYSKVKAEILRVLKEKKMISDYRVMTETFPLMIRVLLKFSKDEVPVIKGMKRVSKPGLRIYSGKKEIPMVRQGLGFAIVSTPQGMMTDYECRKAGVGGEVLALVW</sequence>
<dbReference type="InterPro" id="IPR000630">
    <property type="entry name" value="Ribosomal_uS8"/>
</dbReference>
<dbReference type="HAMAP" id="MF_01302_B">
    <property type="entry name" value="Ribosomal_uS8_B"/>
    <property type="match status" value="1"/>
</dbReference>
<comment type="caution">
    <text evidence="8">The sequence shown here is derived from an EMBL/GenBank/DDBJ whole genome shotgun (WGS) entry which is preliminary data.</text>
</comment>
<protein>
    <recommendedName>
        <fullName evidence="6 7">Small ribosomal subunit protein uS8</fullName>
    </recommendedName>
</protein>
<keyword evidence="3 7" id="KW-0694">RNA-binding</keyword>
<dbReference type="Proteomes" id="UP000179034">
    <property type="component" value="Unassembled WGS sequence"/>
</dbReference>
<comment type="function">
    <text evidence="7">One of the primary rRNA binding proteins, it binds directly to 16S rRNA central domain where it helps coordinate assembly of the platform of the 30S subunit.</text>
</comment>
<dbReference type="FunFam" id="3.30.1370.30:FF:000002">
    <property type="entry name" value="30S ribosomal protein S8"/>
    <property type="match status" value="1"/>
</dbReference>
<proteinExistence type="inferred from homology"/>
<keyword evidence="2 7" id="KW-0699">rRNA-binding</keyword>
<dbReference type="Pfam" id="PF00410">
    <property type="entry name" value="Ribosomal_S8"/>
    <property type="match status" value="1"/>
</dbReference>
<organism evidence="8 9">
    <name type="scientific">Candidatus Glassbacteria bacterium RBG_16_58_8</name>
    <dbReference type="NCBI Taxonomy" id="1817866"/>
    <lineage>
        <taxon>Bacteria</taxon>
        <taxon>Candidatus Glassiibacteriota</taxon>
    </lineage>
</organism>
<dbReference type="NCBIfam" id="NF001109">
    <property type="entry name" value="PRK00136.1"/>
    <property type="match status" value="1"/>
</dbReference>
<comment type="similarity">
    <text evidence="1 7">Belongs to the universal ribosomal protein uS8 family.</text>
</comment>
<dbReference type="GO" id="GO:0003735">
    <property type="term" value="F:structural constituent of ribosome"/>
    <property type="evidence" value="ECO:0007669"/>
    <property type="project" value="InterPro"/>
</dbReference>
<evidence type="ECO:0000313" key="8">
    <source>
        <dbReference type="EMBL" id="OGF97050.1"/>
    </source>
</evidence>
<dbReference type="EMBL" id="MFIW01000099">
    <property type="protein sequence ID" value="OGF97050.1"/>
    <property type="molecule type" value="Genomic_DNA"/>
</dbReference>
<evidence type="ECO:0000256" key="1">
    <source>
        <dbReference type="ARBA" id="ARBA00006471"/>
    </source>
</evidence>
<dbReference type="FunFam" id="3.30.1490.10:FF:000001">
    <property type="entry name" value="30S ribosomal protein S8"/>
    <property type="match status" value="1"/>
</dbReference>
<keyword evidence="4 7" id="KW-0689">Ribosomal protein</keyword>
<accession>A0A1F5Y9Z3</accession>
<reference evidence="8 9" key="1">
    <citation type="journal article" date="2016" name="Nat. Commun.">
        <title>Thousands of microbial genomes shed light on interconnected biogeochemical processes in an aquifer system.</title>
        <authorList>
            <person name="Anantharaman K."/>
            <person name="Brown C.T."/>
            <person name="Hug L.A."/>
            <person name="Sharon I."/>
            <person name="Castelle C.J."/>
            <person name="Probst A.J."/>
            <person name="Thomas B.C."/>
            <person name="Singh A."/>
            <person name="Wilkins M.J."/>
            <person name="Karaoz U."/>
            <person name="Brodie E.L."/>
            <person name="Williams K.H."/>
            <person name="Hubbard S.S."/>
            <person name="Banfield J.F."/>
        </authorList>
    </citation>
    <scope>NUCLEOTIDE SEQUENCE [LARGE SCALE GENOMIC DNA]</scope>
</reference>
<dbReference type="GO" id="GO:0005737">
    <property type="term" value="C:cytoplasm"/>
    <property type="evidence" value="ECO:0007669"/>
    <property type="project" value="UniProtKB-ARBA"/>
</dbReference>
<dbReference type="GO" id="GO:0006412">
    <property type="term" value="P:translation"/>
    <property type="evidence" value="ECO:0007669"/>
    <property type="project" value="UniProtKB-UniRule"/>
</dbReference>
<dbReference type="Gene3D" id="3.30.1370.30">
    <property type="match status" value="1"/>
</dbReference>
<evidence type="ECO:0000256" key="7">
    <source>
        <dbReference type="HAMAP-Rule" id="MF_01302"/>
    </source>
</evidence>
<dbReference type="GO" id="GO:0019843">
    <property type="term" value="F:rRNA binding"/>
    <property type="evidence" value="ECO:0007669"/>
    <property type="project" value="UniProtKB-UniRule"/>
</dbReference>
<evidence type="ECO:0000256" key="3">
    <source>
        <dbReference type="ARBA" id="ARBA00022884"/>
    </source>
</evidence>
<dbReference type="SUPFAM" id="SSF56047">
    <property type="entry name" value="Ribosomal protein S8"/>
    <property type="match status" value="1"/>
</dbReference>
<name>A0A1F5Y9Z3_9BACT</name>
<dbReference type="PANTHER" id="PTHR11758">
    <property type="entry name" value="40S RIBOSOMAL PROTEIN S15A"/>
    <property type="match status" value="1"/>
</dbReference>
<evidence type="ECO:0000313" key="9">
    <source>
        <dbReference type="Proteomes" id="UP000179034"/>
    </source>
</evidence>
<evidence type="ECO:0000256" key="5">
    <source>
        <dbReference type="ARBA" id="ARBA00023274"/>
    </source>
</evidence>
<comment type="subunit">
    <text evidence="7">Part of the 30S ribosomal subunit. Contacts proteins S5 and S12.</text>
</comment>
<keyword evidence="5 7" id="KW-0687">Ribonucleoprotein</keyword>
<dbReference type="AlphaFoldDB" id="A0A1F5Y9Z3"/>
<evidence type="ECO:0000256" key="2">
    <source>
        <dbReference type="ARBA" id="ARBA00022730"/>
    </source>
</evidence>
<gene>
    <name evidence="7" type="primary">rpsH</name>
    <name evidence="8" type="ORF">A2Z06_00750</name>
</gene>
<dbReference type="Gene3D" id="3.30.1490.10">
    <property type="match status" value="1"/>
</dbReference>
<dbReference type="InterPro" id="IPR035987">
    <property type="entry name" value="Ribosomal_uS8_sf"/>
</dbReference>
<evidence type="ECO:0000256" key="6">
    <source>
        <dbReference type="ARBA" id="ARBA00035258"/>
    </source>
</evidence>
<evidence type="ECO:0000256" key="4">
    <source>
        <dbReference type="ARBA" id="ARBA00022980"/>
    </source>
</evidence>